<protein>
    <submittedName>
        <fullName evidence="1">Spore coat protein YeeK</fullName>
    </submittedName>
</protein>
<reference evidence="2" key="1">
    <citation type="submission" date="2018-02" db="EMBL/GenBank/DDBJ databases">
        <authorList>
            <person name="Hausmann B."/>
        </authorList>
    </citation>
    <scope>NUCLEOTIDE SEQUENCE [LARGE SCALE GENOMIC DNA]</scope>
    <source>
        <strain evidence="2">Peat soil MAG SbF1</strain>
    </source>
</reference>
<dbReference type="AlphaFoldDB" id="A0A2U3LFF7"/>
<name>A0A2U3LFF7_9FIRM</name>
<evidence type="ECO:0000313" key="1">
    <source>
        <dbReference type="EMBL" id="SPF50677.1"/>
    </source>
</evidence>
<gene>
    <name evidence="1" type="ORF">SBF1_4840001</name>
</gene>
<accession>A0A2U3LFF7</accession>
<sequence length="62" mass="7536">MNGYGRGHEHQGGWGHDGYNEHGIGYPGYFGQNYYPTNSFYPQYGWGYPYHHHHHHHHYYQW</sequence>
<keyword evidence="1" id="KW-0946">Virion</keyword>
<dbReference type="EMBL" id="OMOF01000428">
    <property type="protein sequence ID" value="SPF50677.1"/>
    <property type="molecule type" value="Genomic_DNA"/>
</dbReference>
<keyword evidence="1" id="KW-0167">Capsid protein</keyword>
<organism evidence="1 2">
    <name type="scientific">Candidatus Desulfosporosinus infrequens</name>
    <dbReference type="NCBI Taxonomy" id="2043169"/>
    <lineage>
        <taxon>Bacteria</taxon>
        <taxon>Bacillati</taxon>
        <taxon>Bacillota</taxon>
        <taxon>Clostridia</taxon>
        <taxon>Eubacteriales</taxon>
        <taxon>Desulfitobacteriaceae</taxon>
        <taxon>Desulfosporosinus</taxon>
    </lineage>
</organism>
<proteinExistence type="predicted"/>
<evidence type="ECO:0000313" key="2">
    <source>
        <dbReference type="Proteomes" id="UP000238916"/>
    </source>
</evidence>
<dbReference type="Proteomes" id="UP000238916">
    <property type="component" value="Unassembled WGS sequence"/>
</dbReference>